<feature type="region of interest" description="Disordered" evidence="1">
    <location>
        <begin position="43"/>
        <end position="66"/>
    </location>
</feature>
<organism evidence="2">
    <name type="scientific">Amphimedon queenslandica</name>
    <name type="common">Sponge</name>
    <dbReference type="NCBI Taxonomy" id="400682"/>
    <lineage>
        <taxon>Eukaryota</taxon>
        <taxon>Metazoa</taxon>
        <taxon>Porifera</taxon>
        <taxon>Demospongiae</taxon>
        <taxon>Heteroscleromorpha</taxon>
        <taxon>Haplosclerida</taxon>
        <taxon>Niphatidae</taxon>
        <taxon>Amphimedon</taxon>
    </lineage>
</organism>
<accession>A0A1X7UJJ5</accession>
<proteinExistence type="predicted"/>
<evidence type="ECO:0000256" key="1">
    <source>
        <dbReference type="SAM" id="MobiDB-lite"/>
    </source>
</evidence>
<sequence>MICCFSPAALLGWVGPAEDKMGESEECYSDCTQLAMVPSNLIISGQPTHQPSQESSKGPTSSQSQMFPHSTAWKISGIGVVSKMYQSMPYSYLFSLVEGHGEVVFNTKEEMVLLVPR</sequence>
<dbReference type="InParanoid" id="A0A1X7UJJ5"/>
<dbReference type="AlphaFoldDB" id="A0A1X7UJJ5"/>
<name>A0A1X7UJJ5_AMPQE</name>
<reference evidence="2" key="1">
    <citation type="submission" date="2017-05" db="UniProtKB">
        <authorList>
            <consortium name="EnsemblMetazoa"/>
        </authorList>
    </citation>
    <scope>IDENTIFICATION</scope>
</reference>
<dbReference type="EnsemblMetazoa" id="Aqu2.1.27658_001">
    <property type="protein sequence ID" value="Aqu2.1.27658_001"/>
    <property type="gene ID" value="Aqu2.1.27658"/>
</dbReference>
<evidence type="ECO:0000313" key="2">
    <source>
        <dbReference type="EnsemblMetazoa" id="Aqu2.1.27658_001"/>
    </source>
</evidence>
<protein>
    <submittedName>
        <fullName evidence="2">Uncharacterized protein</fullName>
    </submittedName>
</protein>